<dbReference type="SMART" id="SM00283">
    <property type="entry name" value="MA"/>
    <property type="match status" value="1"/>
</dbReference>
<evidence type="ECO:0000256" key="4">
    <source>
        <dbReference type="SAM" id="MobiDB-lite"/>
    </source>
</evidence>
<protein>
    <recommendedName>
        <fullName evidence="5">Methyl-accepting transducer domain-containing protein</fullName>
    </recommendedName>
</protein>
<dbReference type="InterPro" id="IPR004090">
    <property type="entry name" value="Chemotax_Me-accpt_rcpt"/>
</dbReference>
<dbReference type="RefSeq" id="WP_186982307.1">
    <property type="nucleotide sequence ID" value="NZ_JACOQH010000006.1"/>
</dbReference>
<comment type="caution">
    <text evidence="6">The sequence shown here is derived from an EMBL/GenBank/DDBJ whole genome shotgun (WGS) entry which is preliminary data.</text>
</comment>
<comment type="similarity">
    <text evidence="2">Belongs to the methyl-accepting chemotaxis (MCP) protein family.</text>
</comment>
<sequence>MNIHYTIHKVADLLGISADAIRLYERENHTVKSNMTALHDHTKDMQKIIGIIQQISSRTNLLALNATIEAARAGEAGKGFAVVAEEIRMLSEQAKDSTENIESIITKLNDNATDTITSMDTVMNEMEKSEDMNEKTRLLTETNKTLIDDTNTLSSTSEEISASSEETCAMCSDNAE</sequence>
<keyword evidence="1 3" id="KW-0807">Transducer</keyword>
<dbReference type="PRINTS" id="PR00260">
    <property type="entry name" value="CHEMTRNSDUCR"/>
</dbReference>
<name>A0ABR7IBB5_9FIRM</name>
<feature type="region of interest" description="Disordered" evidence="4">
    <location>
        <begin position="153"/>
        <end position="176"/>
    </location>
</feature>
<gene>
    <name evidence="6" type="ORF">H8Z76_09250</name>
</gene>
<dbReference type="Pfam" id="PF00015">
    <property type="entry name" value="MCPsignal"/>
    <property type="match status" value="1"/>
</dbReference>
<evidence type="ECO:0000313" key="6">
    <source>
        <dbReference type="EMBL" id="MBC5754192.1"/>
    </source>
</evidence>
<dbReference type="PANTHER" id="PTHR32089">
    <property type="entry name" value="METHYL-ACCEPTING CHEMOTAXIS PROTEIN MCPB"/>
    <property type="match status" value="1"/>
</dbReference>
<dbReference type="InterPro" id="IPR004089">
    <property type="entry name" value="MCPsignal_dom"/>
</dbReference>
<organism evidence="6 7">
    <name type="scientific">Roseburia yibonii</name>
    <dbReference type="NCBI Taxonomy" id="2763063"/>
    <lineage>
        <taxon>Bacteria</taxon>
        <taxon>Bacillati</taxon>
        <taxon>Bacillota</taxon>
        <taxon>Clostridia</taxon>
        <taxon>Lachnospirales</taxon>
        <taxon>Lachnospiraceae</taxon>
        <taxon>Roseburia</taxon>
    </lineage>
</organism>
<dbReference type="PROSITE" id="PS50111">
    <property type="entry name" value="CHEMOTAXIS_TRANSDUC_2"/>
    <property type="match status" value="1"/>
</dbReference>
<evidence type="ECO:0000256" key="1">
    <source>
        <dbReference type="ARBA" id="ARBA00023224"/>
    </source>
</evidence>
<evidence type="ECO:0000313" key="7">
    <source>
        <dbReference type="Proteomes" id="UP000621540"/>
    </source>
</evidence>
<reference evidence="6 7" key="1">
    <citation type="submission" date="2020-08" db="EMBL/GenBank/DDBJ databases">
        <title>Genome public.</title>
        <authorList>
            <person name="Liu C."/>
            <person name="Sun Q."/>
        </authorList>
    </citation>
    <scope>NUCLEOTIDE SEQUENCE [LARGE SCALE GENOMIC DNA]</scope>
    <source>
        <strain evidence="6 7">BX0805</strain>
    </source>
</reference>
<accession>A0ABR7IBB5</accession>
<feature type="compositionally biased region" description="Low complexity" evidence="4">
    <location>
        <begin position="154"/>
        <end position="166"/>
    </location>
</feature>
<dbReference type="SUPFAM" id="SSF58104">
    <property type="entry name" value="Methyl-accepting chemotaxis protein (MCP) signaling domain"/>
    <property type="match status" value="1"/>
</dbReference>
<dbReference type="Gene3D" id="1.10.287.950">
    <property type="entry name" value="Methyl-accepting chemotaxis protein"/>
    <property type="match status" value="1"/>
</dbReference>
<dbReference type="PANTHER" id="PTHR32089:SF112">
    <property type="entry name" value="LYSOZYME-LIKE PROTEIN-RELATED"/>
    <property type="match status" value="1"/>
</dbReference>
<keyword evidence="7" id="KW-1185">Reference proteome</keyword>
<feature type="domain" description="Methyl-accepting transducer" evidence="5">
    <location>
        <begin position="1"/>
        <end position="176"/>
    </location>
</feature>
<dbReference type="Proteomes" id="UP000621540">
    <property type="component" value="Unassembled WGS sequence"/>
</dbReference>
<proteinExistence type="inferred from homology"/>
<evidence type="ECO:0000259" key="5">
    <source>
        <dbReference type="PROSITE" id="PS50111"/>
    </source>
</evidence>
<dbReference type="EMBL" id="JACOQH010000006">
    <property type="protein sequence ID" value="MBC5754192.1"/>
    <property type="molecule type" value="Genomic_DNA"/>
</dbReference>
<evidence type="ECO:0000256" key="3">
    <source>
        <dbReference type="PROSITE-ProRule" id="PRU00284"/>
    </source>
</evidence>
<evidence type="ECO:0000256" key="2">
    <source>
        <dbReference type="ARBA" id="ARBA00029447"/>
    </source>
</evidence>